<evidence type="ECO:0000313" key="1">
    <source>
        <dbReference type="EMBL" id="KAH3889464.1"/>
    </source>
</evidence>
<gene>
    <name evidence="1" type="ORF">DPMN_013520</name>
</gene>
<proteinExistence type="predicted"/>
<dbReference type="EMBL" id="JAIWYP010000001">
    <property type="protein sequence ID" value="KAH3889464.1"/>
    <property type="molecule type" value="Genomic_DNA"/>
</dbReference>
<organism evidence="1 2">
    <name type="scientific">Dreissena polymorpha</name>
    <name type="common">Zebra mussel</name>
    <name type="synonym">Mytilus polymorpha</name>
    <dbReference type="NCBI Taxonomy" id="45954"/>
    <lineage>
        <taxon>Eukaryota</taxon>
        <taxon>Metazoa</taxon>
        <taxon>Spiralia</taxon>
        <taxon>Lophotrochozoa</taxon>
        <taxon>Mollusca</taxon>
        <taxon>Bivalvia</taxon>
        <taxon>Autobranchia</taxon>
        <taxon>Heteroconchia</taxon>
        <taxon>Euheterodonta</taxon>
        <taxon>Imparidentia</taxon>
        <taxon>Neoheterodontei</taxon>
        <taxon>Myida</taxon>
        <taxon>Dreissenoidea</taxon>
        <taxon>Dreissenidae</taxon>
        <taxon>Dreissena</taxon>
    </lineage>
</organism>
<keyword evidence="2" id="KW-1185">Reference proteome</keyword>
<accession>A0A9D4N938</accession>
<comment type="caution">
    <text evidence="1">The sequence shown here is derived from an EMBL/GenBank/DDBJ whole genome shotgun (WGS) entry which is preliminary data.</text>
</comment>
<reference evidence="1" key="2">
    <citation type="submission" date="2020-11" db="EMBL/GenBank/DDBJ databases">
        <authorList>
            <person name="McCartney M.A."/>
            <person name="Auch B."/>
            <person name="Kono T."/>
            <person name="Mallez S."/>
            <person name="Becker A."/>
            <person name="Gohl D.M."/>
            <person name="Silverstein K.A.T."/>
            <person name="Koren S."/>
            <person name="Bechman K.B."/>
            <person name="Herman A."/>
            <person name="Abrahante J.E."/>
            <person name="Garbe J."/>
        </authorList>
    </citation>
    <scope>NUCLEOTIDE SEQUENCE</scope>
    <source>
        <strain evidence="1">Duluth1</strain>
        <tissue evidence="1">Whole animal</tissue>
    </source>
</reference>
<dbReference type="AlphaFoldDB" id="A0A9D4N938"/>
<protein>
    <submittedName>
        <fullName evidence="1">Uncharacterized protein</fullName>
    </submittedName>
</protein>
<name>A0A9D4N938_DREPO</name>
<dbReference type="Proteomes" id="UP000828390">
    <property type="component" value="Unassembled WGS sequence"/>
</dbReference>
<reference evidence="1" key="1">
    <citation type="journal article" date="2019" name="bioRxiv">
        <title>The Genome of the Zebra Mussel, Dreissena polymorpha: A Resource for Invasive Species Research.</title>
        <authorList>
            <person name="McCartney M.A."/>
            <person name="Auch B."/>
            <person name="Kono T."/>
            <person name="Mallez S."/>
            <person name="Zhang Y."/>
            <person name="Obille A."/>
            <person name="Becker A."/>
            <person name="Abrahante J.E."/>
            <person name="Garbe J."/>
            <person name="Badalamenti J.P."/>
            <person name="Herman A."/>
            <person name="Mangelson H."/>
            <person name="Liachko I."/>
            <person name="Sullivan S."/>
            <person name="Sone E.D."/>
            <person name="Koren S."/>
            <person name="Silverstein K.A.T."/>
            <person name="Beckman K.B."/>
            <person name="Gohl D.M."/>
        </authorList>
    </citation>
    <scope>NUCLEOTIDE SEQUENCE</scope>
    <source>
        <strain evidence="1">Duluth1</strain>
        <tissue evidence="1">Whole animal</tissue>
    </source>
</reference>
<evidence type="ECO:0000313" key="2">
    <source>
        <dbReference type="Proteomes" id="UP000828390"/>
    </source>
</evidence>
<sequence length="77" mass="9467">MKTLNTAVNVTFFYLIIFPRKRRRIVSKFSEYPFREIERRLAKQNTREQSGILEQYMTEFVDKHERLIPVMLQAWKE</sequence>